<evidence type="ECO:0000313" key="2">
    <source>
        <dbReference type="Proteomes" id="UP000031668"/>
    </source>
</evidence>
<protein>
    <submittedName>
        <fullName evidence="1">Uncharacterized protein</fullName>
    </submittedName>
</protein>
<organism evidence="1 2">
    <name type="scientific">Thelohanellus kitauei</name>
    <name type="common">Myxosporean</name>
    <dbReference type="NCBI Taxonomy" id="669202"/>
    <lineage>
        <taxon>Eukaryota</taxon>
        <taxon>Metazoa</taxon>
        <taxon>Cnidaria</taxon>
        <taxon>Myxozoa</taxon>
        <taxon>Myxosporea</taxon>
        <taxon>Bivalvulida</taxon>
        <taxon>Platysporina</taxon>
        <taxon>Myxobolidae</taxon>
        <taxon>Thelohanellus</taxon>
    </lineage>
</organism>
<dbReference type="EMBL" id="JWZT01002658">
    <property type="protein sequence ID" value="KII68954.1"/>
    <property type="molecule type" value="Genomic_DNA"/>
</dbReference>
<proteinExistence type="predicted"/>
<keyword evidence="2" id="KW-1185">Reference proteome</keyword>
<comment type="caution">
    <text evidence="1">The sequence shown here is derived from an EMBL/GenBank/DDBJ whole genome shotgun (WGS) entry which is preliminary data.</text>
</comment>
<dbReference type="AlphaFoldDB" id="A0A0C2IU66"/>
<reference evidence="1 2" key="1">
    <citation type="journal article" date="2014" name="Genome Biol. Evol.">
        <title>The genome of the myxosporean Thelohanellus kitauei shows adaptations to nutrient acquisition within its fish host.</title>
        <authorList>
            <person name="Yang Y."/>
            <person name="Xiong J."/>
            <person name="Zhou Z."/>
            <person name="Huo F."/>
            <person name="Miao W."/>
            <person name="Ran C."/>
            <person name="Liu Y."/>
            <person name="Zhang J."/>
            <person name="Feng J."/>
            <person name="Wang M."/>
            <person name="Wang M."/>
            <person name="Wang L."/>
            <person name="Yao B."/>
        </authorList>
    </citation>
    <scope>NUCLEOTIDE SEQUENCE [LARGE SCALE GENOMIC DNA]</scope>
    <source>
        <strain evidence="1">Wuqing</strain>
    </source>
</reference>
<dbReference type="Proteomes" id="UP000031668">
    <property type="component" value="Unassembled WGS sequence"/>
</dbReference>
<gene>
    <name evidence="1" type="ORF">RF11_01516</name>
</gene>
<name>A0A0C2IU66_THEKT</name>
<accession>A0A0C2IU66</accession>
<evidence type="ECO:0000313" key="1">
    <source>
        <dbReference type="EMBL" id="KII68954.1"/>
    </source>
</evidence>
<sequence length="168" mass="20280">MITIHHISQIVFLKNAVLRYSVSFEKYFILQFEDDVLKPTYHQSIYFKTFWSDWTDNATIISLYFDLETYEKYYIFTEIMVDIQIVDPRFVLTRSKFDGSYKYDYNYKISNHYSIGKRQTNCTFNNILMTAPEMIEVECSILLNFTYLRFEFLRAETSECVMEVKTHL</sequence>